<reference evidence="2 3" key="1">
    <citation type="submission" date="2021-03" db="EMBL/GenBank/DDBJ databases">
        <title>Genomic and phenotypic characterization of Chloracidobacterium isolates provides evidence for multiple species.</title>
        <authorList>
            <person name="Saini M.K."/>
            <person name="Costas A.M.G."/>
            <person name="Tank M."/>
            <person name="Bryant D.A."/>
        </authorList>
    </citation>
    <scope>NUCLEOTIDE SEQUENCE [LARGE SCALE GENOMIC DNA]</scope>
    <source>
        <strain evidence="2 3">N</strain>
    </source>
</reference>
<keyword evidence="1" id="KW-1133">Transmembrane helix</keyword>
<keyword evidence="1" id="KW-0472">Membrane</keyword>
<feature type="transmembrane region" description="Helical" evidence="1">
    <location>
        <begin position="83"/>
        <end position="103"/>
    </location>
</feature>
<feature type="transmembrane region" description="Helical" evidence="1">
    <location>
        <begin position="12"/>
        <end position="36"/>
    </location>
</feature>
<evidence type="ECO:0008006" key="4">
    <source>
        <dbReference type="Google" id="ProtNLM"/>
    </source>
</evidence>
<dbReference type="EMBL" id="CP072642">
    <property type="protein sequence ID" value="QUV94712.1"/>
    <property type="molecule type" value="Genomic_DNA"/>
</dbReference>
<accession>A0ABX8B285</accession>
<evidence type="ECO:0000313" key="3">
    <source>
        <dbReference type="Proteomes" id="UP000677668"/>
    </source>
</evidence>
<name>A0ABX8B285_9BACT</name>
<sequence length="201" mass="22433">MKEEDIMRYKKAEAVTFSILPSLSFFVSGAFCGFFLTGLPMLTCDDWFYWVGGRILWQLGGAIWFGMVVFDVLELYDSALKSAILGATAGTVVGLALCFNAVLDVLYQPQIWNGEITQVEVMEGRIYRKTGYSPTIHARIGVQTPDGKQLLKLSGRQAGLWVEKFEACRQRGGKIRVVVLRHLDVVLDATCLANEREKAPM</sequence>
<keyword evidence="3" id="KW-1185">Reference proteome</keyword>
<protein>
    <recommendedName>
        <fullName evidence="4">NfeD-like C-terminal domain-containing protein</fullName>
    </recommendedName>
</protein>
<proteinExistence type="predicted"/>
<dbReference type="Proteomes" id="UP000677668">
    <property type="component" value="Chromosome 1"/>
</dbReference>
<evidence type="ECO:0000313" key="2">
    <source>
        <dbReference type="EMBL" id="QUV94712.1"/>
    </source>
</evidence>
<dbReference type="RefSeq" id="WP_211422985.1">
    <property type="nucleotide sequence ID" value="NZ_CP072642.1"/>
</dbReference>
<feature type="transmembrane region" description="Helical" evidence="1">
    <location>
        <begin position="56"/>
        <end position="76"/>
    </location>
</feature>
<evidence type="ECO:0000256" key="1">
    <source>
        <dbReference type="SAM" id="Phobius"/>
    </source>
</evidence>
<gene>
    <name evidence="2" type="ORF">J8C05_04490</name>
</gene>
<organism evidence="2 3">
    <name type="scientific">Chloracidobacterium sp. N</name>
    <dbReference type="NCBI Taxonomy" id="2821540"/>
    <lineage>
        <taxon>Bacteria</taxon>
        <taxon>Pseudomonadati</taxon>
        <taxon>Acidobacteriota</taxon>
        <taxon>Terriglobia</taxon>
        <taxon>Terriglobales</taxon>
        <taxon>Acidobacteriaceae</taxon>
        <taxon>Chloracidobacterium</taxon>
        <taxon>Chloracidobacterium aggregatum</taxon>
    </lineage>
</organism>
<keyword evidence="1" id="KW-0812">Transmembrane</keyword>